<proteinExistence type="predicted"/>
<dbReference type="InterPro" id="IPR000073">
    <property type="entry name" value="AB_hydrolase_1"/>
</dbReference>
<evidence type="ECO:0000313" key="3">
    <source>
        <dbReference type="Proteomes" id="UP001575105"/>
    </source>
</evidence>
<evidence type="ECO:0000313" key="2">
    <source>
        <dbReference type="EMBL" id="MFA9477796.1"/>
    </source>
</evidence>
<reference evidence="2 3" key="1">
    <citation type="submission" date="2024-08" db="EMBL/GenBank/DDBJ databases">
        <title>Whole-genome sequencing of halo(alkali)philic microorganisms from hypersaline lakes.</title>
        <authorList>
            <person name="Sorokin D.Y."/>
            <person name="Merkel A.Y."/>
            <person name="Messina E."/>
            <person name="Yakimov M."/>
        </authorList>
    </citation>
    <scope>NUCLEOTIDE SEQUENCE [LARGE SCALE GENOMIC DNA]</scope>
    <source>
        <strain evidence="2 3">AB-hyl4</strain>
    </source>
</reference>
<accession>A0ABV4U2I4</accession>
<dbReference type="Gene3D" id="3.40.50.1820">
    <property type="entry name" value="alpha/beta hydrolase"/>
    <property type="match status" value="1"/>
</dbReference>
<evidence type="ECO:0000259" key="1">
    <source>
        <dbReference type="Pfam" id="PF12697"/>
    </source>
</evidence>
<dbReference type="EMBL" id="JBGUBD010000003">
    <property type="protein sequence ID" value="MFA9477796.1"/>
    <property type="molecule type" value="Genomic_DNA"/>
</dbReference>
<dbReference type="InterPro" id="IPR029058">
    <property type="entry name" value="AB_hydrolase_fold"/>
</dbReference>
<name>A0ABV4U2I4_9BACT</name>
<dbReference type="Proteomes" id="UP001575105">
    <property type="component" value="Unassembled WGS sequence"/>
</dbReference>
<dbReference type="GO" id="GO:0016787">
    <property type="term" value="F:hydrolase activity"/>
    <property type="evidence" value="ECO:0007669"/>
    <property type="project" value="UniProtKB-KW"/>
</dbReference>
<protein>
    <submittedName>
        <fullName evidence="2">Alpha/beta hydrolase</fullName>
    </submittedName>
</protein>
<dbReference type="Pfam" id="PF12697">
    <property type="entry name" value="Abhydrolase_6"/>
    <property type="match status" value="1"/>
</dbReference>
<comment type="caution">
    <text evidence="2">The sequence shown here is derived from an EMBL/GenBank/DDBJ whole genome shotgun (WGS) entry which is preliminary data.</text>
</comment>
<dbReference type="RefSeq" id="WP_425344721.1">
    <property type="nucleotide sequence ID" value="NZ_JBGUBD010000003.1"/>
</dbReference>
<gene>
    <name evidence="2" type="ORF">ACERK3_05750</name>
</gene>
<keyword evidence="3" id="KW-1185">Reference proteome</keyword>
<keyword evidence="2" id="KW-0378">Hydrolase</keyword>
<dbReference type="SUPFAM" id="SSF53474">
    <property type="entry name" value="alpha/beta-Hydrolases"/>
    <property type="match status" value="1"/>
</dbReference>
<sequence length="299" mass="31842">MPRQVDWQLAGSDDQPIYGTAHLPDNDAVGVLLIAHGFKGYKDYGLFPYLARAAAEQGLIAHRFNFSHSGMTRNVDTFERPELFERDTFSRQVEDLWTVAAAADAGEIAGASADRTLPQVWFGHSRGGVTALCASGQLAAQGGAELALAVPMPVGVVSAAAPDRANHLQPEQDAMLRRAGKVASPSGRTGQLLMVGRDWLTDIETQGEALDPQAMAGQGNWPVLIVHGSADEIVPVESAQSLTSAAGERGQLEIIQDASHTFNSPNPLPLDETPPAAAKRLVALTCEFAVRCCKRSARP</sequence>
<feature type="domain" description="AB hydrolase-1" evidence="1">
    <location>
        <begin position="32"/>
        <end position="264"/>
    </location>
</feature>
<organism evidence="2 3">
    <name type="scientific">Natronomicrosphaera hydrolytica</name>
    <dbReference type="NCBI Taxonomy" id="3242702"/>
    <lineage>
        <taxon>Bacteria</taxon>
        <taxon>Pseudomonadati</taxon>
        <taxon>Planctomycetota</taxon>
        <taxon>Phycisphaerae</taxon>
        <taxon>Phycisphaerales</taxon>
        <taxon>Phycisphaeraceae</taxon>
        <taxon>Natronomicrosphaera</taxon>
    </lineage>
</organism>